<dbReference type="InterPro" id="IPR029063">
    <property type="entry name" value="SAM-dependent_MTases_sf"/>
</dbReference>
<name>W6QHB9_PENRF</name>
<gene>
    <name evidence="1" type="ORF">PROQFM164_S03g000318</name>
</gene>
<accession>W6QHB9</accession>
<proteinExistence type="predicted"/>
<organism evidence="1 2">
    <name type="scientific">Penicillium roqueforti (strain FM164)</name>
    <dbReference type="NCBI Taxonomy" id="1365484"/>
    <lineage>
        <taxon>Eukaryota</taxon>
        <taxon>Fungi</taxon>
        <taxon>Dikarya</taxon>
        <taxon>Ascomycota</taxon>
        <taxon>Pezizomycotina</taxon>
        <taxon>Eurotiomycetes</taxon>
        <taxon>Eurotiomycetidae</taxon>
        <taxon>Eurotiales</taxon>
        <taxon>Aspergillaceae</taxon>
        <taxon>Penicillium</taxon>
    </lineage>
</organism>
<dbReference type="OrthoDB" id="4311059at2759"/>
<dbReference type="STRING" id="1365484.W6QHB9"/>
<sequence>MVKKMDQIAVDPDFYSMATGYDVDHHDLQSDTTSIASAIARGRLENGRRYQAIKEDDYWGPSDEQQFEAFEIGHLMFLVLDHDQPNPLFRSPIGASPKNILDIGTGQGSWAIDVADRYPLATVRGVDLFPPPVLWMPPN</sequence>
<evidence type="ECO:0000313" key="2">
    <source>
        <dbReference type="Proteomes" id="UP000030686"/>
    </source>
</evidence>
<dbReference type="Gene3D" id="3.40.50.150">
    <property type="entry name" value="Vaccinia Virus protein VP39"/>
    <property type="match status" value="1"/>
</dbReference>
<dbReference type="EMBL" id="HG792017">
    <property type="protein sequence ID" value="CDM33594.1"/>
    <property type="molecule type" value="Genomic_DNA"/>
</dbReference>
<dbReference type="AlphaFoldDB" id="W6QHB9"/>
<dbReference type="Proteomes" id="UP000030686">
    <property type="component" value="Unassembled WGS sequence"/>
</dbReference>
<protein>
    <submittedName>
        <fullName evidence="1">Genomic scaffold, ProqFM164S03</fullName>
    </submittedName>
</protein>
<evidence type="ECO:0000313" key="1">
    <source>
        <dbReference type="EMBL" id="CDM33594.1"/>
    </source>
</evidence>
<dbReference type="SUPFAM" id="SSF53335">
    <property type="entry name" value="S-adenosyl-L-methionine-dependent methyltransferases"/>
    <property type="match status" value="1"/>
</dbReference>
<reference evidence="1" key="1">
    <citation type="journal article" date="2014" name="Nat. Commun.">
        <title>Multiple recent horizontal transfers of a large genomic region in cheese making fungi.</title>
        <authorList>
            <person name="Cheeseman K."/>
            <person name="Ropars J."/>
            <person name="Renault P."/>
            <person name="Dupont J."/>
            <person name="Gouzy J."/>
            <person name="Branca A."/>
            <person name="Abraham A.L."/>
            <person name="Ceppi M."/>
            <person name="Conseiller E."/>
            <person name="Debuchy R."/>
            <person name="Malagnac F."/>
            <person name="Goarin A."/>
            <person name="Silar P."/>
            <person name="Lacoste S."/>
            <person name="Sallet E."/>
            <person name="Bensimon A."/>
            <person name="Giraud T."/>
            <person name="Brygoo Y."/>
        </authorList>
    </citation>
    <scope>NUCLEOTIDE SEQUENCE [LARGE SCALE GENOMIC DNA]</scope>
    <source>
        <strain evidence="1">FM164</strain>
    </source>
</reference>
<keyword evidence="2" id="KW-1185">Reference proteome</keyword>